<dbReference type="Proteomes" id="UP000321734">
    <property type="component" value="Unassembled WGS sequence"/>
</dbReference>
<evidence type="ECO:0000313" key="2">
    <source>
        <dbReference type="Proteomes" id="UP000321734"/>
    </source>
</evidence>
<evidence type="ECO:0000313" key="1">
    <source>
        <dbReference type="EMBL" id="TXE04083.1"/>
    </source>
</evidence>
<dbReference type="EMBL" id="VORX01000016">
    <property type="protein sequence ID" value="TXE04083.1"/>
    <property type="molecule type" value="Genomic_DNA"/>
</dbReference>
<organism evidence="1 2">
    <name type="scientific">Gelidibacter salicanalis</name>
    <dbReference type="NCBI Taxonomy" id="291193"/>
    <lineage>
        <taxon>Bacteria</taxon>
        <taxon>Pseudomonadati</taxon>
        <taxon>Bacteroidota</taxon>
        <taxon>Flavobacteriia</taxon>
        <taxon>Flavobacteriales</taxon>
        <taxon>Flavobacteriaceae</taxon>
        <taxon>Gelidibacter</taxon>
    </lineage>
</organism>
<comment type="caution">
    <text evidence="1">The sequence shown here is derived from an EMBL/GenBank/DDBJ whole genome shotgun (WGS) entry which is preliminary data.</text>
</comment>
<accession>A0A5C7A933</accession>
<dbReference type="AlphaFoldDB" id="A0A5C7A933"/>
<gene>
    <name evidence="1" type="ORF">ES711_16115</name>
</gene>
<proteinExistence type="predicted"/>
<reference evidence="1 2" key="1">
    <citation type="submission" date="2019-08" db="EMBL/GenBank/DDBJ databases">
        <title>Genome sequence of Gelidibacter salicanalis IC162T.</title>
        <authorList>
            <person name="Bowman J.P."/>
        </authorList>
    </citation>
    <scope>NUCLEOTIDE SEQUENCE [LARGE SCALE GENOMIC DNA]</scope>
    <source>
        <strain evidence="1 2">IC162</strain>
    </source>
</reference>
<keyword evidence="2" id="KW-1185">Reference proteome</keyword>
<sequence length="81" mass="9268">MEIPQEFPSRREPAIIFTQCCGQVTPFTGFKKGKRPFNSVENTVFNSWQINTYKKNIHPLAHFIIVGKYATALVRIAKSQP</sequence>
<dbReference type="RefSeq" id="WP_146894335.1">
    <property type="nucleotide sequence ID" value="NZ_VORX01000016.1"/>
</dbReference>
<name>A0A5C7A933_9FLAO</name>
<protein>
    <submittedName>
        <fullName evidence="1">Uncharacterized protein</fullName>
    </submittedName>
</protein>